<protein>
    <submittedName>
        <fullName evidence="6">TetR/AcrR family transcriptional regulator</fullName>
    </submittedName>
</protein>
<keyword evidence="7" id="KW-1185">Reference proteome</keyword>
<gene>
    <name evidence="6" type="ORF">E3T55_17215</name>
</gene>
<dbReference type="InterPro" id="IPR001647">
    <property type="entry name" value="HTH_TetR"/>
</dbReference>
<dbReference type="PRINTS" id="PR00455">
    <property type="entry name" value="HTHTETR"/>
</dbReference>
<dbReference type="Proteomes" id="UP000297447">
    <property type="component" value="Unassembled WGS sequence"/>
</dbReference>
<dbReference type="RefSeq" id="WP_134520780.1">
    <property type="nucleotide sequence ID" value="NZ_SOHE01000074.1"/>
</dbReference>
<keyword evidence="1" id="KW-0805">Transcription regulation</keyword>
<dbReference type="InterPro" id="IPR009057">
    <property type="entry name" value="Homeodomain-like_sf"/>
</dbReference>
<dbReference type="Pfam" id="PF00440">
    <property type="entry name" value="TetR_N"/>
    <property type="match status" value="1"/>
</dbReference>
<evidence type="ECO:0000313" key="6">
    <source>
        <dbReference type="EMBL" id="TFD46352.1"/>
    </source>
</evidence>
<dbReference type="SUPFAM" id="SSF46689">
    <property type="entry name" value="Homeodomain-like"/>
    <property type="match status" value="1"/>
</dbReference>
<feature type="DNA-binding region" description="H-T-H motif" evidence="4">
    <location>
        <begin position="39"/>
        <end position="58"/>
    </location>
</feature>
<name>A0A4R8ZUF0_9MICO</name>
<dbReference type="PANTHER" id="PTHR30055">
    <property type="entry name" value="HTH-TYPE TRANSCRIPTIONAL REGULATOR RUTR"/>
    <property type="match status" value="1"/>
</dbReference>
<sequence length="221" mass="24076">MTSLHVAPDRRAELKARYRLAILDAADSLIRERGKPQFSVDELAERADVSRRTVFNHFASLDEVIMTTCTRVLSAAVDEFRAATASYPAGDESLVALFEQITTAIRAMDLPPVVAYLAGVLGAESEDGRSPHSLGDVFTRATEQLAAEIADRASAIDELEVAILVSSVMNGVSVVSGHWLARTGGGLDAPSRRVWHELLDRLISTIRTGYAPTDQQERIEE</sequence>
<dbReference type="InterPro" id="IPR050109">
    <property type="entry name" value="HTH-type_TetR-like_transc_reg"/>
</dbReference>
<evidence type="ECO:0000256" key="4">
    <source>
        <dbReference type="PROSITE-ProRule" id="PRU00335"/>
    </source>
</evidence>
<dbReference type="PANTHER" id="PTHR30055:SF234">
    <property type="entry name" value="HTH-TYPE TRANSCRIPTIONAL REGULATOR BETI"/>
    <property type="match status" value="1"/>
</dbReference>
<accession>A0A4R8ZUF0</accession>
<feature type="domain" description="HTH tetR-type" evidence="5">
    <location>
        <begin position="16"/>
        <end position="76"/>
    </location>
</feature>
<dbReference type="AlphaFoldDB" id="A0A4R8ZUF0"/>
<dbReference type="OrthoDB" id="8688418at2"/>
<dbReference type="EMBL" id="SOHE01000074">
    <property type="protein sequence ID" value="TFD46352.1"/>
    <property type="molecule type" value="Genomic_DNA"/>
</dbReference>
<dbReference type="PROSITE" id="PS50977">
    <property type="entry name" value="HTH_TETR_2"/>
    <property type="match status" value="1"/>
</dbReference>
<comment type="caution">
    <text evidence="6">The sequence shown here is derived from an EMBL/GenBank/DDBJ whole genome shotgun (WGS) entry which is preliminary data.</text>
</comment>
<evidence type="ECO:0000256" key="1">
    <source>
        <dbReference type="ARBA" id="ARBA00023015"/>
    </source>
</evidence>
<dbReference type="GO" id="GO:0000976">
    <property type="term" value="F:transcription cis-regulatory region binding"/>
    <property type="evidence" value="ECO:0007669"/>
    <property type="project" value="TreeGrafter"/>
</dbReference>
<evidence type="ECO:0000256" key="3">
    <source>
        <dbReference type="ARBA" id="ARBA00023163"/>
    </source>
</evidence>
<keyword evidence="2 4" id="KW-0238">DNA-binding</keyword>
<evidence type="ECO:0000259" key="5">
    <source>
        <dbReference type="PROSITE" id="PS50977"/>
    </source>
</evidence>
<evidence type="ECO:0000256" key="2">
    <source>
        <dbReference type="ARBA" id="ARBA00023125"/>
    </source>
</evidence>
<keyword evidence="3" id="KW-0804">Transcription</keyword>
<proteinExistence type="predicted"/>
<dbReference type="Gene3D" id="1.10.357.10">
    <property type="entry name" value="Tetracycline Repressor, domain 2"/>
    <property type="match status" value="1"/>
</dbReference>
<dbReference type="GO" id="GO:0003700">
    <property type="term" value="F:DNA-binding transcription factor activity"/>
    <property type="evidence" value="ECO:0007669"/>
    <property type="project" value="TreeGrafter"/>
</dbReference>
<organism evidence="6 7">
    <name type="scientific">Cryobacterium frigoriphilum</name>
    <dbReference type="NCBI Taxonomy" id="1259150"/>
    <lineage>
        <taxon>Bacteria</taxon>
        <taxon>Bacillati</taxon>
        <taxon>Actinomycetota</taxon>
        <taxon>Actinomycetes</taxon>
        <taxon>Micrococcales</taxon>
        <taxon>Microbacteriaceae</taxon>
        <taxon>Cryobacterium</taxon>
    </lineage>
</organism>
<reference evidence="6 7" key="1">
    <citation type="submission" date="2019-03" db="EMBL/GenBank/DDBJ databases">
        <title>Genomics of glacier-inhabiting Cryobacterium strains.</title>
        <authorList>
            <person name="Liu Q."/>
            <person name="Xin Y.-H."/>
        </authorList>
    </citation>
    <scope>NUCLEOTIDE SEQUENCE [LARGE SCALE GENOMIC DNA]</scope>
    <source>
        <strain evidence="6 7">Hh14</strain>
    </source>
</reference>
<evidence type="ECO:0000313" key="7">
    <source>
        <dbReference type="Proteomes" id="UP000297447"/>
    </source>
</evidence>